<dbReference type="RefSeq" id="WP_011011979.1">
    <property type="nucleotide sequence ID" value="NC_003413.1"/>
</dbReference>
<proteinExistence type="predicted"/>
<dbReference type="Proteomes" id="UP000324354">
    <property type="component" value="Chromosome"/>
</dbReference>
<protein>
    <submittedName>
        <fullName evidence="1">Uncharacterized protein</fullName>
    </submittedName>
</protein>
<dbReference type="GeneID" id="13301442"/>
<accession>A0A5C0XUR7</accession>
<dbReference type="OrthoDB" id="85947at2157"/>
<dbReference type="AlphaFoldDB" id="A0A5C0XUR7"/>
<dbReference type="EMBL" id="CP023154">
    <property type="protein sequence ID" value="QEK78520.1"/>
    <property type="molecule type" value="Genomic_DNA"/>
</dbReference>
<name>A0A5C0XUR7_PYRFU</name>
<evidence type="ECO:0000313" key="2">
    <source>
        <dbReference type="Proteomes" id="UP000324354"/>
    </source>
</evidence>
<organism evidence="1 2">
    <name type="scientific">Pyrococcus furiosus (strain ATCC 43587 / DSM 3638 / JCM 8422 / Vc1)</name>
    <dbReference type="NCBI Taxonomy" id="186497"/>
    <lineage>
        <taxon>Archaea</taxon>
        <taxon>Methanobacteriati</taxon>
        <taxon>Methanobacteriota</taxon>
        <taxon>Thermococci</taxon>
        <taxon>Thermococcales</taxon>
        <taxon>Thermococcaceae</taxon>
        <taxon>Pyrococcus</taxon>
    </lineage>
</organism>
<gene>
    <name evidence="1" type="ORF">PFDSM3638_04225</name>
</gene>
<sequence>MKKNMIGFGILLFLFIFMAYKALESPEPQKVIAKEYFISTYRGYVAGYVDEVVALHAYLITPGDQDFRGTIGVRNLPSCLDFKDIGVSKFSYPGATVFDIIVTLRLKEPGHCVMDKAYVIIWRNNATKKAPLGTIEFDILEPSEGKTLDIPAYVEAVVGPTPGVPRLMYTISNPFNETVDIVNVSFRVPGIKIIDSGPREIPPKGIVNFTVTLTNISKPNDLYVIKPLIVYRVREKRYSMPAPPCYRITIPENLKP</sequence>
<evidence type="ECO:0000313" key="1">
    <source>
        <dbReference type="EMBL" id="QEK78520.1"/>
    </source>
</evidence>
<dbReference type="GeneID" id="41712653"/>
<reference evidence="1 2" key="1">
    <citation type="submission" date="2017-08" db="EMBL/GenBank/DDBJ databases">
        <title>Resequencing and Reannotation of the genome of Pyrococcus furiosus type strain DSM3638.</title>
        <authorList>
            <person name="Reichelt R.M."/>
            <person name="Bunk B."/>
        </authorList>
    </citation>
    <scope>NUCLEOTIDE SEQUENCE [LARGE SCALE GENOMIC DNA]</scope>
    <source>
        <strain evidence="1 2">DSM 3638</strain>
    </source>
</reference>